<dbReference type="SUPFAM" id="SSF48452">
    <property type="entry name" value="TPR-like"/>
    <property type="match status" value="2"/>
</dbReference>
<dbReference type="Pfam" id="PF13181">
    <property type="entry name" value="TPR_8"/>
    <property type="match status" value="1"/>
</dbReference>
<evidence type="ECO:0000256" key="1">
    <source>
        <dbReference type="PROSITE-ProRule" id="PRU00339"/>
    </source>
</evidence>
<dbReference type="PROSITE" id="PS50005">
    <property type="entry name" value="TPR"/>
    <property type="match status" value="1"/>
</dbReference>
<keyword evidence="1" id="KW-0802">TPR repeat</keyword>
<keyword evidence="3" id="KW-1185">Reference proteome</keyword>
<dbReference type="InterPro" id="IPR011990">
    <property type="entry name" value="TPR-like_helical_dom_sf"/>
</dbReference>
<name>A0A4R9LS11_9LEPT</name>
<sequence>MASRSRRKWQLRVLATTLFLFCVRIWAESPDPVKVFYTYDHLLHVAEEKITTYTPTKAFNFLAKAKELRPEPDYRYYNILGEAHSKLGQENEAMEAFEKSVELNSNQFPLFLRISDYYENNRKPDRALSFTEKYLLLVPTDKNRIYKAAILSRRIGKEESYQKYIKLLESDTSFAAEGDALQSSLSKHIKNKKWKEAEELTIRYIPFFPRTEGMYENLILSRRGKKSPLLEEAYILACVTFKEETRYFVRYGVYLQENGRYLEALSVFRRALFNALKFETKGDWDEILFLLRQSYANLGWEKETLAIDLLVKDIKRRESLKDEELENHIQTHRKNREYMQFAVYWFKGKNENKINLYRGLLRERDQENEVREFLFVIGPFALENLEL</sequence>
<feature type="repeat" description="TPR" evidence="1">
    <location>
        <begin position="74"/>
        <end position="107"/>
    </location>
</feature>
<dbReference type="OrthoDB" id="315571at2"/>
<reference evidence="2" key="1">
    <citation type="journal article" date="2019" name="PLoS Negl. Trop. Dis.">
        <title>Revisiting the worldwide diversity of Leptospira species in the environment.</title>
        <authorList>
            <person name="Vincent A.T."/>
            <person name="Schiettekatte O."/>
            <person name="Bourhy P."/>
            <person name="Veyrier F.J."/>
            <person name="Picardeau M."/>
        </authorList>
    </citation>
    <scope>NUCLEOTIDE SEQUENCE [LARGE SCALE GENOMIC DNA]</scope>
    <source>
        <strain evidence="2">201400974</strain>
    </source>
</reference>
<evidence type="ECO:0008006" key="4">
    <source>
        <dbReference type="Google" id="ProtNLM"/>
    </source>
</evidence>
<gene>
    <name evidence="2" type="ORF">EHS11_07145</name>
</gene>
<dbReference type="SMART" id="SM00028">
    <property type="entry name" value="TPR"/>
    <property type="match status" value="3"/>
</dbReference>
<dbReference type="Gene3D" id="1.25.40.10">
    <property type="entry name" value="Tetratricopeptide repeat domain"/>
    <property type="match status" value="2"/>
</dbReference>
<accession>A0A4R9LS11</accession>
<dbReference type="AlphaFoldDB" id="A0A4R9LS11"/>
<dbReference type="RefSeq" id="WP_135763707.1">
    <property type="nucleotide sequence ID" value="NZ_RQHV01000042.1"/>
</dbReference>
<protein>
    <recommendedName>
        <fullName evidence="4">Tetratricopeptide repeat protein</fullName>
    </recommendedName>
</protein>
<organism evidence="2 3">
    <name type="scientific">Leptospira ilyithenensis</name>
    <dbReference type="NCBI Taxonomy" id="2484901"/>
    <lineage>
        <taxon>Bacteria</taxon>
        <taxon>Pseudomonadati</taxon>
        <taxon>Spirochaetota</taxon>
        <taxon>Spirochaetia</taxon>
        <taxon>Leptospirales</taxon>
        <taxon>Leptospiraceae</taxon>
        <taxon>Leptospira</taxon>
    </lineage>
</organism>
<evidence type="ECO:0000313" key="2">
    <source>
        <dbReference type="EMBL" id="TGN10948.1"/>
    </source>
</evidence>
<evidence type="ECO:0000313" key="3">
    <source>
        <dbReference type="Proteomes" id="UP000298264"/>
    </source>
</evidence>
<comment type="caution">
    <text evidence="2">The sequence shown here is derived from an EMBL/GenBank/DDBJ whole genome shotgun (WGS) entry which is preliminary data.</text>
</comment>
<proteinExistence type="predicted"/>
<dbReference type="EMBL" id="RQHV01000042">
    <property type="protein sequence ID" value="TGN10948.1"/>
    <property type="molecule type" value="Genomic_DNA"/>
</dbReference>
<dbReference type="InterPro" id="IPR019734">
    <property type="entry name" value="TPR_rpt"/>
</dbReference>
<dbReference type="Proteomes" id="UP000298264">
    <property type="component" value="Unassembled WGS sequence"/>
</dbReference>